<dbReference type="GO" id="GO:0017038">
    <property type="term" value="P:protein import"/>
    <property type="evidence" value="ECO:0007669"/>
    <property type="project" value="TreeGrafter"/>
</dbReference>
<evidence type="ECO:0000256" key="6">
    <source>
        <dbReference type="ARBA" id="ARBA00022989"/>
    </source>
</evidence>
<keyword evidence="4 9" id="KW-0812">Transmembrane</keyword>
<comment type="similarity">
    <text evidence="8">Belongs to the exbB/tolQ family.</text>
</comment>
<evidence type="ECO:0000259" key="10">
    <source>
        <dbReference type="Pfam" id="PF01618"/>
    </source>
</evidence>
<proteinExistence type="inferred from homology"/>
<keyword evidence="2 8" id="KW-0813">Transport</keyword>
<keyword evidence="6 9" id="KW-1133">Transmembrane helix</keyword>
<dbReference type="RefSeq" id="WP_126309068.1">
    <property type="nucleotide sequence ID" value="NZ_AP018449.1"/>
</dbReference>
<accession>A0A348AM31</accession>
<dbReference type="PANTHER" id="PTHR30625">
    <property type="entry name" value="PROTEIN TOLQ"/>
    <property type="match status" value="1"/>
</dbReference>
<dbReference type="Proteomes" id="UP000276437">
    <property type="component" value="Chromosome"/>
</dbReference>
<keyword evidence="12" id="KW-1185">Reference proteome</keyword>
<evidence type="ECO:0000256" key="1">
    <source>
        <dbReference type="ARBA" id="ARBA00004651"/>
    </source>
</evidence>
<sequence>MEFLSQGLSLFHKGGPVMYLLAVCSLAVVAITVERFLYFRSQSADTQDFLAKLEPLLERQRLSEAAQLCEQTPGIVGQVAAQGIQTYQRGGNMESALEGAATLAAARLREYLNYLSAVVTLSPLLGLLGTVIGMISSFSVLNVKSGQPMAITGGVGEALVATAAGLSVAVLAFMAHTYFTHRLDQLVTDVEQTGMKIINCLTAKKPLRRETHEIA</sequence>
<comment type="subcellular location">
    <subcellularLocation>
        <location evidence="1">Cell membrane</location>
        <topology evidence="1">Multi-pass membrane protein</topology>
    </subcellularLocation>
    <subcellularLocation>
        <location evidence="8">Membrane</location>
        <topology evidence="8">Multi-pass membrane protein</topology>
    </subcellularLocation>
</comment>
<dbReference type="GO" id="GO:0005886">
    <property type="term" value="C:plasma membrane"/>
    <property type="evidence" value="ECO:0007669"/>
    <property type="project" value="UniProtKB-SubCell"/>
</dbReference>
<keyword evidence="5 8" id="KW-0653">Protein transport</keyword>
<dbReference type="EMBL" id="AP018449">
    <property type="protein sequence ID" value="BBB92129.1"/>
    <property type="molecule type" value="Genomic_DNA"/>
</dbReference>
<organism evidence="11 12">
    <name type="scientific">Methylomusa anaerophila</name>
    <dbReference type="NCBI Taxonomy" id="1930071"/>
    <lineage>
        <taxon>Bacteria</taxon>
        <taxon>Bacillati</taxon>
        <taxon>Bacillota</taxon>
        <taxon>Negativicutes</taxon>
        <taxon>Selenomonadales</taxon>
        <taxon>Sporomusaceae</taxon>
        <taxon>Methylomusa</taxon>
    </lineage>
</organism>
<feature type="transmembrane region" description="Helical" evidence="9">
    <location>
        <begin position="158"/>
        <end position="179"/>
    </location>
</feature>
<evidence type="ECO:0000313" key="11">
    <source>
        <dbReference type="EMBL" id="BBB92129.1"/>
    </source>
</evidence>
<evidence type="ECO:0000313" key="12">
    <source>
        <dbReference type="Proteomes" id="UP000276437"/>
    </source>
</evidence>
<dbReference type="InterPro" id="IPR002898">
    <property type="entry name" value="MotA_ExbB_proton_chnl"/>
</dbReference>
<dbReference type="Pfam" id="PF01618">
    <property type="entry name" value="MotA_ExbB"/>
    <property type="match status" value="1"/>
</dbReference>
<feature type="domain" description="MotA/TolQ/ExbB proton channel" evidence="10">
    <location>
        <begin position="76"/>
        <end position="191"/>
    </location>
</feature>
<evidence type="ECO:0000256" key="3">
    <source>
        <dbReference type="ARBA" id="ARBA00022475"/>
    </source>
</evidence>
<keyword evidence="7 9" id="KW-0472">Membrane</keyword>
<dbReference type="InterPro" id="IPR050790">
    <property type="entry name" value="ExbB/TolQ_transport"/>
</dbReference>
<feature type="transmembrane region" description="Helical" evidence="9">
    <location>
        <begin position="17"/>
        <end position="38"/>
    </location>
</feature>
<reference evidence="11 12" key="1">
    <citation type="journal article" date="2018" name="Int. J. Syst. Evol. Microbiol.">
        <title>Methylomusa anaerophila gen. nov., sp. nov., an anaerobic methanol-utilizing bacterium isolated from a microbial fuel cell.</title>
        <authorList>
            <person name="Amano N."/>
            <person name="Yamamuro A."/>
            <person name="Miyahara M."/>
            <person name="Kouzuma A."/>
            <person name="Abe T."/>
            <person name="Watanabe K."/>
        </authorList>
    </citation>
    <scope>NUCLEOTIDE SEQUENCE [LARGE SCALE GENOMIC DNA]</scope>
    <source>
        <strain evidence="11 12">MMFC1</strain>
    </source>
</reference>
<gene>
    <name evidence="11" type="ORF">MAMMFC1_02814</name>
</gene>
<name>A0A348AM31_9FIRM</name>
<evidence type="ECO:0000256" key="9">
    <source>
        <dbReference type="SAM" id="Phobius"/>
    </source>
</evidence>
<keyword evidence="3" id="KW-1003">Cell membrane</keyword>
<feature type="transmembrane region" description="Helical" evidence="9">
    <location>
        <begin position="114"/>
        <end position="138"/>
    </location>
</feature>
<dbReference type="AlphaFoldDB" id="A0A348AM31"/>
<evidence type="ECO:0000256" key="5">
    <source>
        <dbReference type="ARBA" id="ARBA00022927"/>
    </source>
</evidence>
<protein>
    <submittedName>
        <fullName evidence="11">Colicin uptake protein TolQ</fullName>
    </submittedName>
</protein>
<dbReference type="KEGG" id="mana:MAMMFC1_02814"/>
<evidence type="ECO:0000256" key="4">
    <source>
        <dbReference type="ARBA" id="ARBA00022692"/>
    </source>
</evidence>
<evidence type="ECO:0000256" key="7">
    <source>
        <dbReference type="ARBA" id="ARBA00023136"/>
    </source>
</evidence>
<dbReference type="PANTHER" id="PTHR30625:SF15">
    <property type="entry name" value="BIOPOLYMER TRANSPORT PROTEIN EXBB"/>
    <property type="match status" value="1"/>
</dbReference>
<evidence type="ECO:0000256" key="8">
    <source>
        <dbReference type="RuleBase" id="RU004057"/>
    </source>
</evidence>
<dbReference type="OrthoDB" id="4045at2"/>
<evidence type="ECO:0000256" key="2">
    <source>
        <dbReference type="ARBA" id="ARBA00022448"/>
    </source>
</evidence>